<organism evidence="1 2">
    <name type="scientific">Crenichthys baileyi</name>
    <name type="common">White River springfish</name>
    <dbReference type="NCBI Taxonomy" id="28760"/>
    <lineage>
        <taxon>Eukaryota</taxon>
        <taxon>Metazoa</taxon>
        <taxon>Chordata</taxon>
        <taxon>Craniata</taxon>
        <taxon>Vertebrata</taxon>
        <taxon>Euteleostomi</taxon>
        <taxon>Actinopterygii</taxon>
        <taxon>Neopterygii</taxon>
        <taxon>Teleostei</taxon>
        <taxon>Neoteleostei</taxon>
        <taxon>Acanthomorphata</taxon>
        <taxon>Ovalentaria</taxon>
        <taxon>Atherinomorphae</taxon>
        <taxon>Cyprinodontiformes</taxon>
        <taxon>Goodeidae</taxon>
        <taxon>Crenichthys</taxon>
    </lineage>
</organism>
<name>A0AAV9QPV1_9TELE</name>
<evidence type="ECO:0000313" key="2">
    <source>
        <dbReference type="Proteomes" id="UP001311232"/>
    </source>
</evidence>
<dbReference type="AlphaFoldDB" id="A0AAV9QPV1"/>
<evidence type="ECO:0000313" key="1">
    <source>
        <dbReference type="EMBL" id="KAK5599293.1"/>
    </source>
</evidence>
<gene>
    <name evidence="1" type="ORF">CRENBAI_023443</name>
</gene>
<comment type="caution">
    <text evidence="1">The sequence shown here is derived from an EMBL/GenBank/DDBJ whole genome shotgun (WGS) entry which is preliminary data.</text>
</comment>
<accession>A0AAV9QPV1</accession>
<dbReference type="Proteomes" id="UP001311232">
    <property type="component" value="Unassembled WGS sequence"/>
</dbReference>
<keyword evidence="2" id="KW-1185">Reference proteome</keyword>
<proteinExistence type="predicted"/>
<reference evidence="1 2" key="1">
    <citation type="submission" date="2021-06" db="EMBL/GenBank/DDBJ databases">
        <authorList>
            <person name="Palmer J.M."/>
        </authorList>
    </citation>
    <scope>NUCLEOTIDE SEQUENCE [LARGE SCALE GENOMIC DNA]</scope>
    <source>
        <strain evidence="1 2">MEX-2019</strain>
        <tissue evidence="1">Muscle</tissue>
    </source>
</reference>
<protein>
    <submittedName>
        <fullName evidence="1">Uncharacterized protein</fullName>
    </submittedName>
</protein>
<dbReference type="EMBL" id="JAHHUM010002950">
    <property type="protein sequence ID" value="KAK5599293.1"/>
    <property type="molecule type" value="Genomic_DNA"/>
</dbReference>
<sequence>MQVYKPALEGLNALPFDPAANNDPLQFNGSSGQLGTECAPLDNTAENGKKRKRASLPPGVVQLLQENCSFEIV</sequence>